<dbReference type="EMBL" id="CM051401">
    <property type="protein sequence ID" value="KAJ4711870.1"/>
    <property type="molecule type" value="Genomic_DNA"/>
</dbReference>
<protein>
    <submittedName>
        <fullName evidence="1">ATP-dependent zinc metalloprotease FtsH</fullName>
    </submittedName>
</protein>
<dbReference type="Proteomes" id="UP001164539">
    <property type="component" value="Chromosome 8"/>
</dbReference>
<keyword evidence="1" id="KW-0482">Metalloprotease</keyword>
<keyword evidence="1" id="KW-0378">Hydrolase</keyword>
<keyword evidence="2" id="KW-1185">Reference proteome</keyword>
<proteinExistence type="predicted"/>
<organism evidence="1 2">
    <name type="scientific">Melia azedarach</name>
    <name type="common">Chinaberry tree</name>
    <dbReference type="NCBI Taxonomy" id="155640"/>
    <lineage>
        <taxon>Eukaryota</taxon>
        <taxon>Viridiplantae</taxon>
        <taxon>Streptophyta</taxon>
        <taxon>Embryophyta</taxon>
        <taxon>Tracheophyta</taxon>
        <taxon>Spermatophyta</taxon>
        <taxon>Magnoliopsida</taxon>
        <taxon>eudicotyledons</taxon>
        <taxon>Gunneridae</taxon>
        <taxon>Pentapetalae</taxon>
        <taxon>rosids</taxon>
        <taxon>malvids</taxon>
        <taxon>Sapindales</taxon>
        <taxon>Meliaceae</taxon>
        <taxon>Melia</taxon>
    </lineage>
</organism>
<evidence type="ECO:0000313" key="2">
    <source>
        <dbReference type="Proteomes" id="UP001164539"/>
    </source>
</evidence>
<gene>
    <name evidence="1" type="ORF">OWV82_014213</name>
</gene>
<evidence type="ECO:0000313" key="1">
    <source>
        <dbReference type="EMBL" id="KAJ4711870.1"/>
    </source>
</evidence>
<name>A0ACC1XNJ6_MELAZ</name>
<reference evidence="1 2" key="1">
    <citation type="journal article" date="2023" name="Science">
        <title>Complex scaffold remodeling in plant triterpene biosynthesis.</title>
        <authorList>
            <person name="De La Pena R."/>
            <person name="Hodgson H."/>
            <person name="Liu J.C."/>
            <person name="Stephenson M.J."/>
            <person name="Martin A.C."/>
            <person name="Owen C."/>
            <person name="Harkess A."/>
            <person name="Leebens-Mack J."/>
            <person name="Jimenez L.E."/>
            <person name="Osbourn A."/>
            <person name="Sattely E.S."/>
        </authorList>
    </citation>
    <scope>NUCLEOTIDE SEQUENCE [LARGE SCALE GENOMIC DNA]</scope>
    <source>
        <strain evidence="2">cv. JPN11</strain>
        <tissue evidence="1">Leaf</tissue>
    </source>
</reference>
<comment type="caution">
    <text evidence="1">The sequence shown here is derived from an EMBL/GenBank/DDBJ whole genome shotgun (WGS) entry which is preliminary data.</text>
</comment>
<keyword evidence="1" id="KW-0645">Protease</keyword>
<accession>A0ACC1XNJ6</accession>
<sequence length="933" mass="105569">MTALDTFISFRIELPRPYNYAKSMPQNPRPLKFTQKPHSRANFLHRSFTVLCASSPSGDTSKPTGNKEDFVTRVLKENPSQVEPKFLIGEKFYTLKEKQNLSERSDPGIFQILAEKLNLREKSKKGSKSQNVSGNVYLKDILREYRGKLYVPEQIFGAEFSEDEEFDKKVKELPKLSGEEFRKYMNSDKVKLLTSKESGYRDFVVDLKDIPGDKRLQRTQWAMRLDEDEAQELLEEYTGPKYEIETKTTSWVGKLPEDPHPVASSISSRMMVELGMVTAIMATAAAVIGGFLASAVFAVTSFIFATTVYVVWPMARPFLKLFHGLIFGIFESVGDNLLDIFGDVSAKFYEFYTFGSISASFLLLIPIVLILFTMVLLIRFTLSRRPKNFRKWDLWQGIDFSRSKAEARVDGSTGVKFSDVAGIDEAVEELQELVRYLKNPELFDKMGIKPPHGVLLEGPPGCGKTLVAKAIAGEAGVPFYQMAGSEFVEVLVGVGSARIRDLFKRAKVNKPSVIFIDEIDALATRRQGIFKETTDHLYNAATQERETTLNQLLIELDGFDTGKGVIFLAATNRRDLLDPALLRPGRFDRKIRIRPPKAKGREEILKIHASKVKMSDSVDLSSYAKNLPGWTGAKLAQLVQEAALVAVRKQHDSILQSDMDDAVDRLTVGPKCVGLELGHQGQCRRATTEVGVAITSHLLRRYENAKVECCDRISIIPRGQTLSQVVFRRLDDESYMFERRPQLLHRLQVLLGGRAAEEVVYGQDTSRASVNYLADASWLARKILTIWNLENPMVIHGEPPPWRKKVKFVGPRLDFEGSLYDDYDLIEPSVNFNLDDDVARRTEELLRDMYGRTVSLLRRHHAALLKSVKVLLNQKEMSGEEIDFILNKYPPQTPLSLLQEEENPGTLPFVKQEQEEENQLDYALVNHSKGENL</sequence>